<dbReference type="PIRSF" id="PIRSF005198">
    <property type="entry name" value="Antiviral_helicase_SKI2"/>
    <property type="match status" value="1"/>
</dbReference>
<dbReference type="EMBL" id="FO082269">
    <property type="protein sequence ID" value="CCO17984.1"/>
    <property type="molecule type" value="Genomic_DNA"/>
</dbReference>
<evidence type="ECO:0000256" key="9">
    <source>
        <dbReference type="SAM" id="MobiDB-lite"/>
    </source>
</evidence>
<organism evidence="12 13">
    <name type="scientific">Bathycoccus prasinos</name>
    <dbReference type="NCBI Taxonomy" id="41875"/>
    <lineage>
        <taxon>Eukaryota</taxon>
        <taxon>Viridiplantae</taxon>
        <taxon>Chlorophyta</taxon>
        <taxon>Mamiellophyceae</taxon>
        <taxon>Mamiellales</taxon>
        <taxon>Bathycoccaceae</taxon>
        <taxon>Bathycoccus</taxon>
    </lineage>
</organism>
<feature type="coiled-coil region" evidence="8">
    <location>
        <begin position="638"/>
        <end position="682"/>
    </location>
</feature>
<dbReference type="AlphaFoldDB" id="K8EJ19"/>
<feature type="domain" description="Helicase ATP-binding" evidence="10">
    <location>
        <begin position="157"/>
        <end position="313"/>
    </location>
</feature>
<keyword evidence="8" id="KW-0175">Coiled coil</keyword>
<dbReference type="GO" id="GO:0003724">
    <property type="term" value="F:RNA helicase activity"/>
    <property type="evidence" value="ECO:0007669"/>
    <property type="project" value="InterPro"/>
</dbReference>
<evidence type="ECO:0000256" key="3">
    <source>
        <dbReference type="ARBA" id="ARBA00022801"/>
    </source>
</evidence>
<dbReference type="Gene3D" id="3.40.50.300">
    <property type="entry name" value="P-loop containing nucleotide triphosphate hydrolases"/>
    <property type="match status" value="2"/>
</dbReference>
<dbReference type="Pfam" id="PF00270">
    <property type="entry name" value="DEAD"/>
    <property type="match status" value="1"/>
</dbReference>
<dbReference type="SUPFAM" id="SSF52540">
    <property type="entry name" value="P-loop containing nucleoside triphosphate hydrolases"/>
    <property type="match status" value="1"/>
</dbReference>
<protein>
    <submittedName>
        <fullName evidence="12">ATP-dependent RNA helicase DOB1</fullName>
    </submittedName>
</protein>
<gene>
    <name evidence="12" type="ordered locus">Bathy10g01610</name>
</gene>
<reference evidence="12 13" key="1">
    <citation type="submission" date="2011-10" db="EMBL/GenBank/DDBJ databases">
        <authorList>
            <person name="Genoscope - CEA"/>
        </authorList>
    </citation>
    <scope>NUCLEOTIDE SEQUENCE [LARGE SCALE GENOMIC DNA]</scope>
    <source>
        <strain evidence="12 13">RCC 1105</strain>
    </source>
</reference>
<evidence type="ECO:0000256" key="5">
    <source>
        <dbReference type="ARBA" id="ARBA00022840"/>
    </source>
</evidence>
<dbReference type="RefSeq" id="XP_007510451.1">
    <property type="nucleotide sequence ID" value="XM_007510389.1"/>
</dbReference>
<feature type="domain" description="Helicase C-terminal" evidence="11">
    <location>
        <begin position="407"/>
        <end position="605"/>
    </location>
</feature>
<feature type="compositionally biased region" description="Basic and acidic residues" evidence="9">
    <location>
        <begin position="45"/>
        <end position="60"/>
    </location>
</feature>
<dbReference type="InterPro" id="IPR011545">
    <property type="entry name" value="DEAD/DEAH_box_helicase_dom"/>
</dbReference>
<feature type="compositionally biased region" description="Acidic residues" evidence="9">
    <location>
        <begin position="74"/>
        <end position="98"/>
    </location>
</feature>
<dbReference type="OrthoDB" id="64767at2759"/>
<dbReference type="Pfam" id="PF13234">
    <property type="entry name" value="MTR4_beta-barrel"/>
    <property type="match status" value="1"/>
</dbReference>
<dbReference type="GO" id="GO:0003723">
    <property type="term" value="F:RNA binding"/>
    <property type="evidence" value="ECO:0007669"/>
    <property type="project" value="InterPro"/>
</dbReference>
<feature type="compositionally biased region" description="Low complexity" evidence="9">
    <location>
        <begin position="24"/>
        <end position="34"/>
    </location>
</feature>
<dbReference type="eggNOG" id="KOG0948">
    <property type="taxonomic scope" value="Eukaryota"/>
</dbReference>
<evidence type="ECO:0000313" key="13">
    <source>
        <dbReference type="Proteomes" id="UP000198341"/>
    </source>
</evidence>
<dbReference type="FunFam" id="3.40.50.300:FF:000083">
    <property type="entry name" value="ATP-dependent RNA helicase DOB1"/>
    <property type="match status" value="1"/>
</dbReference>
<dbReference type="PROSITE" id="PS51194">
    <property type="entry name" value="HELICASE_CTER"/>
    <property type="match status" value="1"/>
</dbReference>
<dbReference type="STRING" id="41875.K8EJ19"/>
<keyword evidence="13" id="KW-1185">Reference proteome</keyword>
<dbReference type="InterPro" id="IPR027417">
    <property type="entry name" value="P-loop_NTPase"/>
</dbReference>
<keyword evidence="3" id="KW-0378">Hydrolase</keyword>
<feature type="compositionally biased region" description="Gly residues" evidence="9">
    <location>
        <begin position="364"/>
        <end position="395"/>
    </location>
</feature>
<dbReference type="Pfam" id="PF08148">
    <property type="entry name" value="DSHCT"/>
    <property type="match status" value="1"/>
</dbReference>
<keyword evidence="4 12" id="KW-0347">Helicase</keyword>
<evidence type="ECO:0000256" key="2">
    <source>
        <dbReference type="ARBA" id="ARBA00022741"/>
    </source>
</evidence>
<evidence type="ECO:0000256" key="4">
    <source>
        <dbReference type="ARBA" id="ARBA00022806"/>
    </source>
</evidence>
<sequence length="1127" mass="126487">MAAGSSSPLDAGNDENDDEDKQQQHQQLNHPFQHAATTEPSEAAKLFRESVKKHVIETRTETTAARRKSRGDDALDEQGEEEKEEDEGEIKEDRDDDDTVARYQRQKRTSCVHEVAIPKSLKLSAMEVSLLKTPTFSSEKYAKKYAFELDAFQSTAVAVLERGESVMVAAHTSAGKTVVAEYAIAMAFRDKQRVIYTSPLKALSNQKFRELEEEFGDVGLMTGDTVINPNATCLVMTTEVLRSMLYRGGEVIREVRWIIFDEVHYMRDRERGVVWEESIVFAPKNARLVFLSATLPNALEFAEWVASLHEHCVHVVYTDHRPTPLQHYGFPKGGKGLHLIVDEVGNFRRENFEKLRAALKNSGGNSGNSGGGRGGRGPGRGGRGGRGGGGRGNGQHGNTQDESDILRITRMIKNKEFFPVIVFSFSRRECEEYAKQCKKIHFNDEEEAEAVEEVYTNALKCLDEEDRKLPAVQGILPLLKAGIGIHHSGLLPCLKELVEILFSESLIKCLFATETFAMGLNMPARTVVFTAVKKFDGNEERVIAPGEYTQMSGRAGRRGKDDRGICIVMADEKMEESAMREMLQGKPQALNSEFKLSYYSILNLLKRASGTMDAEFVIQRSFHSYQHAKAVPGMKVERDRVREEIAGIDEKLKNVSKESTEYGKLIERARRLEKELKRHELEPTRAMKFLTPGRLLKIRNGYDDFGWGCVVNAYQLSDEMLRMRGIDPSTKDIAPETVVVDCLMRVGPGASEGILTPADVNIDAGGTILEGEKKKRKRNTTEIVPVSLALVANIGELILELSDDLRDSTSRDAVYESVRTIVHTFKEKKGLRDVPSLDAVNALGCVEVSYASMVQELESVREKIKTHQLYEAGDDEEEMYYEKQKTLRAKMKDKNAPKEDFDEKAMFEKKATLEERSRVLSSRIKTSELSKFRDELSSRSKVLRKLNHVDAEGVVLPKGRCACEIDTADELLATELMFNGAFAKATPRELVALCSMFVPTEKSNQKPTIPKNLEVPIKGVLDAAKLIANTQLEQKLEIDVEKYVDSFRTFLVEIVHDWAGGKTFSEVLLRTDLFEGTIVRAMRRLDELMLELGRAAMACGDENLREKFEKGAELLRRGIVFAPSLYV</sequence>
<dbReference type="SMART" id="SM00490">
    <property type="entry name" value="HELICc"/>
    <property type="match status" value="1"/>
</dbReference>
<dbReference type="GO" id="GO:0005524">
    <property type="term" value="F:ATP binding"/>
    <property type="evidence" value="ECO:0007669"/>
    <property type="project" value="UniProtKB-KW"/>
</dbReference>
<keyword evidence="5" id="KW-0067">ATP-binding</keyword>
<dbReference type="SMART" id="SM01142">
    <property type="entry name" value="DSHCT"/>
    <property type="match status" value="1"/>
</dbReference>
<dbReference type="Proteomes" id="UP000198341">
    <property type="component" value="Chromosome 10"/>
</dbReference>
<dbReference type="FunFam" id="3.40.50.300:FF:000141">
    <property type="entry name" value="ATP-dependent RNA helicase DOB1"/>
    <property type="match status" value="1"/>
</dbReference>
<feature type="region of interest" description="Disordered" evidence="9">
    <location>
        <begin position="1"/>
        <end position="105"/>
    </location>
</feature>
<dbReference type="GO" id="GO:0005634">
    <property type="term" value="C:nucleus"/>
    <property type="evidence" value="ECO:0007669"/>
    <property type="project" value="UniProtKB-SubCell"/>
</dbReference>
<dbReference type="Gene3D" id="1.10.3380.30">
    <property type="match status" value="1"/>
</dbReference>
<dbReference type="KEGG" id="bpg:Bathy10g01610"/>
<evidence type="ECO:0000259" key="10">
    <source>
        <dbReference type="PROSITE" id="PS51192"/>
    </source>
</evidence>
<dbReference type="CDD" id="cd18795">
    <property type="entry name" value="SF2_C_Ski2"/>
    <property type="match status" value="1"/>
</dbReference>
<dbReference type="GO" id="GO:0006401">
    <property type="term" value="P:RNA catabolic process"/>
    <property type="evidence" value="ECO:0007669"/>
    <property type="project" value="InterPro"/>
</dbReference>
<dbReference type="PANTHER" id="PTHR12131">
    <property type="entry name" value="ATP-DEPENDENT RNA AND DNA HELICASE"/>
    <property type="match status" value="1"/>
</dbReference>
<dbReference type="InterPro" id="IPR001650">
    <property type="entry name" value="Helicase_C-like"/>
</dbReference>
<keyword evidence="2" id="KW-0547">Nucleotide-binding</keyword>
<dbReference type="InterPro" id="IPR012961">
    <property type="entry name" value="Ski2/MTR4_C"/>
</dbReference>
<accession>K8EJ19</accession>
<dbReference type="InterPro" id="IPR050699">
    <property type="entry name" value="RNA-DNA_Helicase"/>
</dbReference>
<dbReference type="Gene3D" id="2.40.30.300">
    <property type="match status" value="1"/>
</dbReference>
<dbReference type="InterPro" id="IPR014001">
    <property type="entry name" value="Helicase_ATP-bd"/>
</dbReference>
<evidence type="ECO:0000256" key="6">
    <source>
        <dbReference type="ARBA" id="ARBA00023242"/>
    </source>
</evidence>
<evidence type="ECO:0000256" key="8">
    <source>
        <dbReference type="SAM" id="Coils"/>
    </source>
</evidence>
<name>K8EJ19_9CHLO</name>
<feature type="region of interest" description="Disordered" evidence="9">
    <location>
        <begin position="359"/>
        <end position="404"/>
    </location>
</feature>
<dbReference type="PROSITE" id="PS51192">
    <property type="entry name" value="HELICASE_ATP_BIND_1"/>
    <property type="match status" value="1"/>
</dbReference>
<evidence type="ECO:0000256" key="1">
    <source>
        <dbReference type="ARBA" id="ARBA00004123"/>
    </source>
</evidence>
<dbReference type="GO" id="GO:0016787">
    <property type="term" value="F:hydrolase activity"/>
    <property type="evidence" value="ECO:0007669"/>
    <property type="project" value="UniProtKB-KW"/>
</dbReference>
<comment type="subcellular location">
    <subcellularLocation>
        <location evidence="1">Nucleus</location>
    </subcellularLocation>
</comment>
<evidence type="ECO:0000256" key="7">
    <source>
        <dbReference type="ARBA" id="ARBA00061045"/>
    </source>
</evidence>
<dbReference type="SMART" id="SM00487">
    <property type="entry name" value="DEXDc"/>
    <property type="match status" value="1"/>
</dbReference>
<dbReference type="GO" id="GO:0000460">
    <property type="term" value="P:maturation of 5.8S rRNA"/>
    <property type="evidence" value="ECO:0007669"/>
    <property type="project" value="TreeGrafter"/>
</dbReference>
<dbReference type="GeneID" id="19013237"/>
<keyword evidence="6" id="KW-0539">Nucleus</keyword>
<comment type="similarity">
    <text evidence="7">Belongs to the DExH box helicase family. SKI2 subfamily.</text>
</comment>
<proteinExistence type="inferred from homology"/>
<dbReference type="PANTHER" id="PTHR12131:SF7">
    <property type="entry name" value="EXOSOME RNA HELICASE MTR4"/>
    <property type="match status" value="1"/>
</dbReference>
<dbReference type="InterPro" id="IPR025696">
    <property type="entry name" value="Beta-barrel_MTR4"/>
</dbReference>
<dbReference type="InterPro" id="IPR016438">
    <property type="entry name" value="SKI2-like"/>
</dbReference>
<evidence type="ECO:0000259" key="11">
    <source>
        <dbReference type="PROSITE" id="PS51194"/>
    </source>
</evidence>
<evidence type="ECO:0000313" key="12">
    <source>
        <dbReference type="EMBL" id="CCO17984.1"/>
    </source>
</evidence>